<dbReference type="RefSeq" id="XP_033454064.1">
    <property type="nucleotide sequence ID" value="XM_033594922.1"/>
</dbReference>
<dbReference type="Proteomes" id="UP000800082">
    <property type="component" value="Unassembled WGS sequence"/>
</dbReference>
<organism evidence="2 3">
    <name type="scientific">Didymella exigua CBS 183.55</name>
    <dbReference type="NCBI Taxonomy" id="1150837"/>
    <lineage>
        <taxon>Eukaryota</taxon>
        <taxon>Fungi</taxon>
        <taxon>Dikarya</taxon>
        <taxon>Ascomycota</taxon>
        <taxon>Pezizomycotina</taxon>
        <taxon>Dothideomycetes</taxon>
        <taxon>Pleosporomycetidae</taxon>
        <taxon>Pleosporales</taxon>
        <taxon>Pleosporineae</taxon>
        <taxon>Didymellaceae</taxon>
        <taxon>Didymella</taxon>
    </lineage>
</organism>
<protein>
    <submittedName>
        <fullName evidence="2">HET-domain-containing protein</fullName>
    </submittedName>
</protein>
<reference evidence="2" key="1">
    <citation type="journal article" date="2020" name="Stud. Mycol.">
        <title>101 Dothideomycetes genomes: a test case for predicting lifestyles and emergence of pathogens.</title>
        <authorList>
            <person name="Haridas S."/>
            <person name="Albert R."/>
            <person name="Binder M."/>
            <person name="Bloem J."/>
            <person name="Labutti K."/>
            <person name="Salamov A."/>
            <person name="Andreopoulos B."/>
            <person name="Baker S."/>
            <person name="Barry K."/>
            <person name="Bills G."/>
            <person name="Bluhm B."/>
            <person name="Cannon C."/>
            <person name="Castanera R."/>
            <person name="Culley D."/>
            <person name="Daum C."/>
            <person name="Ezra D."/>
            <person name="Gonzalez J."/>
            <person name="Henrissat B."/>
            <person name="Kuo A."/>
            <person name="Liang C."/>
            <person name="Lipzen A."/>
            <person name="Lutzoni F."/>
            <person name="Magnuson J."/>
            <person name="Mondo S."/>
            <person name="Nolan M."/>
            <person name="Ohm R."/>
            <person name="Pangilinan J."/>
            <person name="Park H.-J."/>
            <person name="Ramirez L."/>
            <person name="Alfaro M."/>
            <person name="Sun H."/>
            <person name="Tritt A."/>
            <person name="Yoshinaga Y."/>
            <person name="Zwiers L.-H."/>
            <person name="Turgeon B."/>
            <person name="Goodwin S."/>
            <person name="Spatafora J."/>
            <person name="Crous P."/>
            <person name="Grigoriev I."/>
        </authorList>
    </citation>
    <scope>NUCLEOTIDE SEQUENCE</scope>
    <source>
        <strain evidence="2">CBS 183.55</strain>
    </source>
</reference>
<keyword evidence="3" id="KW-1185">Reference proteome</keyword>
<proteinExistence type="predicted"/>
<accession>A0A6A5S5P3</accession>
<dbReference type="InterPro" id="IPR010730">
    <property type="entry name" value="HET"/>
</dbReference>
<dbReference type="EMBL" id="ML978956">
    <property type="protein sequence ID" value="KAF1933816.1"/>
    <property type="molecule type" value="Genomic_DNA"/>
</dbReference>
<dbReference type="InterPro" id="IPR052895">
    <property type="entry name" value="HetReg/Transcr_Mod"/>
</dbReference>
<evidence type="ECO:0000313" key="2">
    <source>
        <dbReference type="EMBL" id="KAF1933816.1"/>
    </source>
</evidence>
<evidence type="ECO:0000313" key="3">
    <source>
        <dbReference type="Proteomes" id="UP000800082"/>
    </source>
</evidence>
<evidence type="ECO:0000259" key="1">
    <source>
        <dbReference type="Pfam" id="PF06985"/>
    </source>
</evidence>
<dbReference type="OrthoDB" id="2157530at2759"/>
<dbReference type="Pfam" id="PF06985">
    <property type="entry name" value="HET"/>
    <property type="match status" value="1"/>
</dbReference>
<dbReference type="PANTHER" id="PTHR24148">
    <property type="entry name" value="ANKYRIN REPEAT DOMAIN-CONTAINING PROTEIN 39 HOMOLOG-RELATED"/>
    <property type="match status" value="1"/>
</dbReference>
<feature type="domain" description="Heterokaryon incompatibility" evidence="1">
    <location>
        <begin position="83"/>
        <end position="220"/>
    </location>
</feature>
<sequence length="558" mass="62391">MAECRHPDIQRFGEIRCCLSCGEAVFEVTTSEPPLESSPQYRYKPLRHGLGHEIRLIVLFAGEPSDDLSCDITTVNLADRPSYEAVSYTWANSRGHVSLTSEIRCGGSTIAITENCEAALRRLRLRGRNRRLWIDAICIHQNDTEEKSHQVKLMSTIYSNAAQVLAYLGVESPQVTRQLRGVLDFLQDKTGVITSEPCGKENLLTFLHLPYFDRVWIMQEIGLAQLVTLIIGDYEVRWTGDTVSRTLDMCSQLDLRPPSVLRWTPSSRPEEQNDILAVLSKSRNCSAGNPRDKIYALLGLMDSRFSAEFVVDYSLSHTDVFAKLATYCIEKLGRFDILQHCQHVSDPDRHWQNTTRIPSWIPQWDYRHAYEPLPAHFTAVEKQAFASSWHMAPTNPAGLPPRLKLRAHRLDYIVRLIGPTAKHRTPTLPRIAWSALGVPDCQTCTGSKSAPAQCSPAPRAAFQQHRQAVLSALSAAGPGATVFASTHSVGYTHARPLVGDTVWALYGSDVPFVMRLTAGHHELVGACYLSRAGRPFVCQRCGAEAAPWPMQTHIVDIW</sequence>
<name>A0A6A5S5P3_9PLEO</name>
<dbReference type="AlphaFoldDB" id="A0A6A5S5P3"/>
<dbReference type="GeneID" id="54352590"/>
<gene>
    <name evidence="2" type="ORF">M421DRAFT_51326</name>
</gene>
<dbReference type="PANTHER" id="PTHR24148:SF73">
    <property type="entry name" value="HET DOMAIN PROTEIN (AFU_ORTHOLOGUE AFUA_8G01020)"/>
    <property type="match status" value="1"/>
</dbReference>